<feature type="domain" description="Tail specific protease" evidence="2">
    <location>
        <begin position="119"/>
        <end position="301"/>
    </location>
</feature>
<dbReference type="SMART" id="SM00245">
    <property type="entry name" value="TSPc"/>
    <property type="match status" value="1"/>
</dbReference>
<dbReference type="GO" id="GO:0007165">
    <property type="term" value="P:signal transduction"/>
    <property type="evidence" value="ECO:0007669"/>
    <property type="project" value="TreeGrafter"/>
</dbReference>
<organism evidence="3 4">
    <name type="scientific">Alkaliphilus peptidifermentans DSM 18978</name>
    <dbReference type="NCBI Taxonomy" id="1120976"/>
    <lineage>
        <taxon>Bacteria</taxon>
        <taxon>Bacillati</taxon>
        <taxon>Bacillota</taxon>
        <taxon>Clostridia</taxon>
        <taxon>Peptostreptococcales</taxon>
        <taxon>Natronincolaceae</taxon>
        <taxon>Alkaliphilus</taxon>
    </lineage>
</organism>
<dbReference type="OrthoDB" id="9812068at2"/>
<dbReference type="PANTHER" id="PTHR32060">
    <property type="entry name" value="TAIL-SPECIFIC PROTEASE"/>
    <property type="match status" value="1"/>
</dbReference>
<keyword evidence="1" id="KW-1133">Transmembrane helix</keyword>
<dbReference type="InterPro" id="IPR029045">
    <property type="entry name" value="ClpP/crotonase-like_dom_sf"/>
</dbReference>
<dbReference type="PANTHER" id="PTHR32060:SF30">
    <property type="entry name" value="CARBOXY-TERMINAL PROCESSING PROTEASE CTPA"/>
    <property type="match status" value="1"/>
</dbReference>
<evidence type="ECO:0000313" key="4">
    <source>
        <dbReference type="Proteomes" id="UP000198636"/>
    </source>
</evidence>
<dbReference type="GO" id="GO:0006508">
    <property type="term" value="P:proteolysis"/>
    <property type="evidence" value="ECO:0007669"/>
    <property type="project" value="InterPro"/>
</dbReference>
<dbReference type="Proteomes" id="UP000198636">
    <property type="component" value="Unassembled WGS sequence"/>
</dbReference>
<keyword evidence="1" id="KW-0472">Membrane</keyword>
<dbReference type="GO" id="GO:0008236">
    <property type="term" value="F:serine-type peptidase activity"/>
    <property type="evidence" value="ECO:0007669"/>
    <property type="project" value="InterPro"/>
</dbReference>
<dbReference type="RefSeq" id="WP_091539288.1">
    <property type="nucleotide sequence ID" value="NZ_FMUS01000002.1"/>
</dbReference>
<protein>
    <submittedName>
        <fullName evidence="3">Peptidase family S41</fullName>
    </submittedName>
</protein>
<dbReference type="InterPro" id="IPR005151">
    <property type="entry name" value="Tail-specific_protease"/>
</dbReference>
<evidence type="ECO:0000313" key="3">
    <source>
        <dbReference type="EMBL" id="SCX87329.1"/>
    </source>
</evidence>
<accession>A0A1G5BB31</accession>
<keyword evidence="4" id="KW-1185">Reference proteome</keyword>
<dbReference type="Gene3D" id="3.90.226.10">
    <property type="entry name" value="2-enoyl-CoA Hydratase, Chain A, domain 1"/>
    <property type="match status" value="1"/>
</dbReference>
<dbReference type="EMBL" id="FMUS01000002">
    <property type="protein sequence ID" value="SCX87329.1"/>
    <property type="molecule type" value="Genomic_DNA"/>
</dbReference>
<reference evidence="3 4" key="1">
    <citation type="submission" date="2016-10" db="EMBL/GenBank/DDBJ databases">
        <authorList>
            <person name="de Groot N.N."/>
        </authorList>
    </citation>
    <scope>NUCLEOTIDE SEQUENCE [LARGE SCALE GENOMIC DNA]</scope>
    <source>
        <strain evidence="3 4">DSM 18978</strain>
    </source>
</reference>
<dbReference type="SUPFAM" id="SSF52096">
    <property type="entry name" value="ClpP/crotonase"/>
    <property type="match status" value="1"/>
</dbReference>
<dbReference type="CDD" id="cd06567">
    <property type="entry name" value="Peptidase_S41"/>
    <property type="match status" value="1"/>
</dbReference>
<evidence type="ECO:0000259" key="2">
    <source>
        <dbReference type="SMART" id="SM00245"/>
    </source>
</evidence>
<sequence>MKDREEENQVNEELFDEEINQPSSKGVYRILSILLVIAIIFTFVLPPLFSSLSSLLAGGRLENHEAVELINYFEDNYLHQNVFETEYYQSKRAKLLEKNSISMLQFNLFVKDVARNAGDPYTYFSINPKPPTGGIVENRIIDLNNNYMRIYNFKENVSGILRDLLMDNNHRILIIDLRDNVGGNLLELLSIVDFFLPEGIEAFRLEGKGEIRSFITKEKSNSSFEKIFILLNEDSASASEIFALTMLLNMDNVRLIGKKTSGKAVAQLEHKNLDHNYTFSVVTYEWYVENQTAVDLQSYLLEYKDEKLYTLEDYLLIVKEIINTERK</sequence>
<proteinExistence type="predicted"/>
<feature type="transmembrane region" description="Helical" evidence="1">
    <location>
        <begin position="30"/>
        <end position="49"/>
    </location>
</feature>
<evidence type="ECO:0000256" key="1">
    <source>
        <dbReference type="SAM" id="Phobius"/>
    </source>
</evidence>
<dbReference type="Pfam" id="PF03572">
    <property type="entry name" value="Peptidase_S41"/>
    <property type="match status" value="1"/>
</dbReference>
<dbReference type="AlphaFoldDB" id="A0A1G5BB31"/>
<dbReference type="GO" id="GO:0030288">
    <property type="term" value="C:outer membrane-bounded periplasmic space"/>
    <property type="evidence" value="ECO:0007669"/>
    <property type="project" value="TreeGrafter"/>
</dbReference>
<dbReference type="GO" id="GO:0004175">
    <property type="term" value="F:endopeptidase activity"/>
    <property type="evidence" value="ECO:0007669"/>
    <property type="project" value="TreeGrafter"/>
</dbReference>
<gene>
    <name evidence="3" type="ORF">SAMN03080606_00356</name>
</gene>
<dbReference type="STRING" id="1120976.SAMN03080606_00356"/>
<keyword evidence="1" id="KW-0812">Transmembrane</keyword>
<name>A0A1G5BB31_9FIRM</name>